<evidence type="ECO:0000259" key="11">
    <source>
        <dbReference type="PROSITE" id="PS50929"/>
    </source>
</evidence>
<feature type="domain" description="ABC transmembrane type-1" evidence="11">
    <location>
        <begin position="471"/>
        <end position="717"/>
    </location>
</feature>
<dbReference type="AlphaFoldDB" id="A0A8J6LDQ0"/>
<dbReference type="Pfam" id="PF00664">
    <property type="entry name" value="ABC_membrane"/>
    <property type="match status" value="2"/>
</dbReference>
<feature type="transmembrane region" description="Helical" evidence="9">
    <location>
        <begin position="527"/>
        <end position="549"/>
    </location>
</feature>
<feature type="transmembrane region" description="Helical" evidence="9">
    <location>
        <begin position="43"/>
        <end position="65"/>
    </location>
</feature>
<keyword evidence="5" id="KW-0547">Nucleotide-binding</keyword>
<dbReference type="InterPro" id="IPR011527">
    <property type="entry name" value="ABC1_TM_dom"/>
</dbReference>
<evidence type="ECO:0000313" key="13">
    <source>
        <dbReference type="Proteomes" id="UP000719412"/>
    </source>
</evidence>
<dbReference type="GO" id="GO:0016887">
    <property type="term" value="F:ATP hydrolysis activity"/>
    <property type="evidence" value="ECO:0007669"/>
    <property type="project" value="InterPro"/>
</dbReference>
<protein>
    <submittedName>
        <fullName evidence="12">Uncharacterized protein</fullName>
    </submittedName>
</protein>
<evidence type="ECO:0000256" key="7">
    <source>
        <dbReference type="ARBA" id="ARBA00022989"/>
    </source>
</evidence>
<organism evidence="12 13">
    <name type="scientific">Tenebrio molitor</name>
    <name type="common">Yellow mealworm beetle</name>
    <dbReference type="NCBI Taxonomy" id="7067"/>
    <lineage>
        <taxon>Eukaryota</taxon>
        <taxon>Metazoa</taxon>
        <taxon>Ecdysozoa</taxon>
        <taxon>Arthropoda</taxon>
        <taxon>Hexapoda</taxon>
        <taxon>Insecta</taxon>
        <taxon>Pterygota</taxon>
        <taxon>Neoptera</taxon>
        <taxon>Endopterygota</taxon>
        <taxon>Coleoptera</taxon>
        <taxon>Polyphaga</taxon>
        <taxon>Cucujiformia</taxon>
        <taxon>Tenebrionidae</taxon>
        <taxon>Tenebrio</taxon>
    </lineage>
</organism>
<dbReference type="InterPro" id="IPR036640">
    <property type="entry name" value="ABC1_TM_sf"/>
</dbReference>
<dbReference type="GO" id="GO:0005524">
    <property type="term" value="F:ATP binding"/>
    <property type="evidence" value="ECO:0007669"/>
    <property type="project" value="UniProtKB-KW"/>
</dbReference>
<evidence type="ECO:0000256" key="5">
    <source>
        <dbReference type="ARBA" id="ARBA00022741"/>
    </source>
</evidence>
<keyword evidence="8 9" id="KW-0472">Membrane</keyword>
<keyword evidence="2" id="KW-0813">Transport</keyword>
<dbReference type="InterPro" id="IPR027417">
    <property type="entry name" value="P-loop_NTPase"/>
</dbReference>
<dbReference type="SUPFAM" id="SSF90123">
    <property type="entry name" value="ABC transporter transmembrane region"/>
    <property type="match status" value="2"/>
</dbReference>
<dbReference type="GO" id="GO:0140359">
    <property type="term" value="F:ABC-type transporter activity"/>
    <property type="evidence" value="ECO:0007669"/>
    <property type="project" value="InterPro"/>
</dbReference>
<evidence type="ECO:0000256" key="6">
    <source>
        <dbReference type="ARBA" id="ARBA00022840"/>
    </source>
</evidence>
<dbReference type="InterPro" id="IPR003439">
    <property type="entry name" value="ABC_transporter-like_ATP-bd"/>
</dbReference>
<name>A0A8J6LDQ0_TENMO</name>
<keyword evidence="3 9" id="KW-0812">Transmembrane</keyword>
<dbReference type="SMART" id="SM00382">
    <property type="entry name" value="AAA"/>
    <property type="match status" value="1"/>
</dbReference>
<dbReference type="FunFam" id="3.40.50.300:FF:000973">
    <property type="entry name" value="Multidrug resistance-associated protein 4"/>
    <property type="match status" value="1"/>
</dbReference>
<keyword evidence="4" id="KW-0677">Repeat</keyword>
<dbReference type="Pfam" id="PF00005">
    <property type="entry name" value="ABC_tran"/>
    <property type="match status" value="2"/>
</dbReference>
<evidence type="ECO:0000256" key="8">
    <source>
        <dbReference type="ARBA" id="ARBA00023136"/>
    </source>
</evidence>
<reference evidence="12" key="2">
    <citation type="submission" date="2021-08" db="EMBL/GenBank/DDBJ databases">
        <authorList>
            <person name="Eriksson T."/>
        </authorList>
    </citation>
    <scope>NUCLEOTIDE SEQUENCE</scope>
    <source>
        <strain evidence="12">Stoneville</strain>
        <tissue evidence="12">Whole head</tissue>
    </source>
</reference>
<dbReference type="InterPro" id="IPR017871">
    <property type="entry name" value="ABC_transporter-like_CS"/>
</dbReference>
<proteinExistence type="predicted"/>
<evidence type="ECO:0000256" key="4">
    <source>
        <dbReference type="ARBA" id="ARBA00022737"/>
    </source>
</evidence>
<dbReference type="PROSITE" id="PS50929">
    <property type="entry name" value="ABC_TM1F"/>
    <property type="match status" value="2"/>
</dbReference>
<feature type="domain" description="ABC transporter" evidence="10">
    <location>
        <begin position="193"/>
        <end position="416"/>
    </location>
</feature>
<dbReference type="CDD" id="cd03250">
    <property type="entry name" value="ABCC_MRP_domain1"/>
    <property type="match status" value="1"/>
</dbReference>
<dbReference type="Gene3D" id="3.40.50.300">
    <property type="entry name" value="P-loop containing nucleotide triphosphate hydrolases"/>
    <property type="match status" value="2"/>
</dbReference>
<dbReference type="Proteomes" id="UP000719412">
    <property type="component" value="Unassembled WGS sequence"/>
</dbReference>
<feature type="transmembrane region" description="Helical" evidence="9">
    <location>
        <begin position="625"/>
        <end position="648"/>
    </location>
</feature>
<dbReference type="GO" id="GO:0016020">
    <property type="term" value="C:membrane"/>
    <property type="evidence" value="ECO:0007669"/>
    <property type="project" value="UniProtKB-SubCell"/>
</dbReference>
<evidence type="ECO:0000259" key="10">
    <source>
        <dbReference type="PROSITE" id="PS50893"/>
    </source>
</evidence>
<dbReference type="CDD" id="cd03244">
    <property type="entry name" value="ABCC_MRP_domain2"/>
    <property type="match status" value="1"/>
</dbReference>
<dbReference type="EMBL" id="JABDTM020020509">
    <property type="protein sequence ID" value="KAH0816995.1"/>
    <property type="molecule type" value="Genomic_DNA"/>
</dbReference>
<keyword evidence="7 9" id="KW-1133">Transmembrane helix</keyword>
<dbReference type="SUPFAM" id="SSF52540">
    <property type="entry name" value="P-loop containing nucleoside triphosphate hydrolases"/>
    <property type="match status" value="2"/>
</dbReference>
<sequence>MVLFYGRRLGNYPEGQHFTRRHFLEKLLDYFAKEEPLVSRQDAYMYAALFALLATLYVITLNSLVFELLVLGMKVRVACASLIYRHSLSLSSYTFVKTTVGQIINLLSNDLKRFDGLFPFLPFLLWITPVELVLEARITVSRIQEFLLSDYEYKENIKVKKVKRTTEELIFSGANGTYDNKIISDSKHLRKGILARDISVKWNPSSTSYALEKLTLSVSPRQLIAIVGAAGSGKTTVLNTILKEIPLLNGTLEVRGTISYSSQEAWIFASTIKQNILFGQALDANKYRKVVKVCALEHDFSLFPYGENTVVGERGVMLSGGQKARINLARAVYTDADIYLLDDPLAAVDAHVATHLFNECILGYLKEKCVILVTHQIQYLDKANRIYLLEKGHVAAEGRYDELTTQQNEIFLKIAQQDSDTQRAESNAETETIPLNESKNFAKSKIEESNLTVNNGFKGYFTNDGNWIFTVAFFLLCVLLQALCLFSDYMVVVYVDLAQEQDKNNTIVSVNLDKEKPVKFFTLNSCLYIYGALIITIVIVTGIRALVYVKFSMQVARKLHTKMFLQIIRGAMKFFDTHQSGEILNRFAEDVGTVDENLPLALMETVQSFFTLIGVLILISILNYWLIIAMVVLVILFVFFAWIIIPVSRTKNKIEARRRGPVVSHLASSLQGLTSVKAFNVQKILVGEFDKHQDRHSSALYMLLACHATIRFWQKAILDLEMFQNIGLKKDILSFVLYRLYPFDGQVVIDGVDTKEISLTSLRSVISIVPQNPVLFSETLRKNLDPLNEHSDVDIWNALEQVELKDAISELPSGLETSVSEGGSNFSVGQKQLLCLVRAILKDSKIIILDEATANIDFKSDELIQATVRRRFKDCTIITVAHRLMTVMDSDKILVMDSGQSPNLFMCNYSTIDILHPFAKNRIMAKDLDSLSVMIPGISFSAEAKGLSHE</sequence>
<comment type="caution">
    <text evidence="12">The sequence shown here is derived from an EMBL/GenBank/DDBJ whole genome shotgun (WGS) entry which is preliminary data.</text>
</comment>
<keyword evidence="13" id="KW-1185">Reference proteome</keyword>
<feature type="transmembrane region" description="Helical" evidence="9">
    <location>
        <begin position="467"/>
        <end position="495"/>
    </location>
</feature>
<evidence type="ECO:0000313" key="12">
    <source>
        <dbReference type="EMBL" id="KAH0816995.1"/>
    </source>
</evidence>
<dbReference type="PANTHER" id="PTHR24223:SF448">
    <property type="entry name" value="FI20146P1-RELATED"/>
    <property type="match status" value="1"/>
</dbReference>
<dbReference type="PROSITE" id="PS00211">
    <property type="entry name" value="ABC_TRANSPORTER_1"/>
    <property type="match status" value="2"/>
</dbReference>
<gene>
    <name evidence="12" type="ORF">GEV33_005796</name>
</gene>
<feature type="domain" description="ABC transmembrane type-1" evidence="11">
    <location>
        <begin position="23"/>
        <end position="134"/>
    </location>
</feature>
<reference evidence="12" key="1">
    <citation type="journal article" date="2020" name="J Insects Food Feed">
        <title>The yellow mealworm (Tenebrio molitor) genome: a resource for the emerging insects as food and feed industry.</title>
        <authorList>
            <person name="Eriksson T."/>
            <person name="Andere A."/>
            <person name="Kelstrup H."/>
            <person name="Emery V."/>
            <person name="Picard C."/>
        </authorList>
    </citation>
    <scope>NUCLEOTIDE SEQUENCE</scope>
    <source>
        <strain evidence="12">Stoneville</strain>
        <tissue evidence="12">Whole head</tissue>
    </source>
</reference>
<dbReference type="InterPro" id="IPR003593">
    <property type="entry name" value="AAA+_ATPase"/>
</dbReference>
<dbReference type="Gene3D" id="1.20.1560.10">
    <property type="entry name" value="ABC transporter type 1, transmembrane domain"/>
    <property type="match status" value="2"/>
</dbReference>
<evidence type="ECO:0000256" key="1">
    <source>
        <dbReference type="ARBA" id="ARBA00004141"/>
    </source>
</evidence>
<accession>A0A8J6LDQ0</accession>
<dbReference type="InterPro" id="IPR050173">
    <property type="entry name" value="ABC_transporter_C-like"/>
</dbReference>
<dbReference type="FunFam" id="3.40.50.300:FF:000163">
    <property type="entry name" value="Multidrug resistance-associated protein member 4"/>
    <property type="match status" value="1"/>
</dbReference>
<comment type="subcellular location">
    <subcellularLocation>
        <location evidence="1">Membrane</location>
        <topology evidence="1">Multi-pass membrane protein</topology>
    </subcellularLocation>
</comment>
<evidence type="ECO:0000256" key="2">
    <source>
        <dbReference type="ARBA" id="ARBA00022448"/>
    </source>
</evidence>
<dbReference type="PANTHER" id="PTHR24223">
    <property type="entry name" value="ATP-BINDING CASSETTE SUB-FAMILY C"/>
    <property type="match status" value="1"/>
</dbReference>
<feature type="transmembrane region" description="Helical" evidence="9">
    <location>
        <begin position="600"/>
        <end position="619"/>
    </location>
</feature>
<dbReference type="PROSITE" id="PS50893">
    <property type="entry name" value="ABC_TRANSPORTER_2"/>
    <property type="match status" value="2"/>
</dbReference>
<feature type="domain" description="ABC transporter" evidence="10">
    <location>
        <begin position="676"/>
        <end position="923"/>
    </location>
</feature>
<evidence type="ECO:0000256" key="9">
    <source>
        <dbReference type="SAM" id="Phobius"/>
    </source>
</evidence>
<evidence type="ECO:0000256" key="3">
    <source>
        <dbReference type="ARBA" id="ARBA00022692"/>
    </source>
</evidence>
<keyword evidence="6" id="KW-0067">ATP-binding</keyword>